<evidence type="ECO:0000256" key="1">
    <source>
        <dbReference type="ARBA" id="ARBA00004447"/>
    </source>
</evidence>
<keyword evidence="11" id="KW-0325">Glycoprotein</keyword>
<comment type="subcellular location">
    <subcellularLocation>
        <location evidence="1 12">Golgi apparatus</location>
        <location evidence="1 12">Golgi stack membrane</location>
        <topology evidence="1 12">Single-pass type II membrane protein</topology>
    </subcellularLocation>
</comment>
<dbReference type="OrthoDB" id="427096at2759"/>
<dbReference type="PANTHER" id="PTHR48438">
    <property type="entry name" value="ALPHA-(1,3)-FUCOSYLTRANSFERASE C-RELATED"/>
    <property type="match status" value="1"/>
</dbReference>
<keyword evidence="5 12" id="KW-0808">Transferase</keyword>
<dbReference type="Proteomes" id="UP000299102">
    <property type="component" value="Unassembled WGS sequence"/>
</dbReference>
<feature type="transmembrane region" description="Helical" evidence="12">
    <location>
        <begin position="13"/>
        <end position="35"/>
    </location>
</feature>
<evidence type="ECO:0000256" key="8">
    <source>
        <dbReference type="ARBA" id="ARBA00022989"/>
    </source>
</evidence>
<evidence type="ECO:0000313" key="16">
    <source>
        <dbReference type="Proteomes" id="UP000299102"/>
    </source>
</evidence>
<reference evidence="15 16" key="1">
    <citation type="journal article" date="2019" name="Commun. Biol.">
        <title>The bagworm genome reveals a unique fibroin gene that provides high tensile strength.</title>
        <authorList>
            <person name="Kono N."/>
            <person name="Nakamura H."/>
            <person name="Ohtoshi R."/>
            <person name="Tomita M."/>
            <person name="Numata K."/>
            <person name="Arakawa K."/>
        </authorList>
    </citation>
    <scope>NUCLEOTIDE SEQUENCE [LARGE SCALE GENOMIC DNA]</scope>
</reference>
<keyword evidence="16" id="KW-1185">Reference proteome</keyword>
<dbReference type="AlphaFoldDB" id="A0A4C1YHJ0"/>
<evidence type="ECO:0000256" key="3">
    <source>
        <dbReference type="ARBA" id="ARBA00008919"/>
    </source>
</evidence>
<evidence type="ECO:0000256" key="4">
    <source>
        <dbReference type="ARBA" id="ARBA00022676"/>
    </source>
</evidence>
<evidence type="ECO:0000256" key="5">
    <source>
        <dbReference type="ARBA" id="ARBA00022679"/>
    </source>
</evidence>
<evidence type="ECO:0000256" key="10">
    <source>
        <dbReference type="ARBA" id="ARBA00023136"/>
    </source>
</evidence>
<dbReference type="GO" id="GO:0008417">
    <property type="term" value="F:fucosyltransferase activity"/>
    <property type="evidence" value="ECO:0007669"/>
    <property type="project" value="InterPro"/>
</dbReference>
<feature type="domain" description="Fucosyltransferase C-terminal" evidence="13">
    <location>
        <begin position="225"/>
        <end position="404"/>
    </location>
</feature>
<feature type="domain" description="Fucosyltransferase N-terminal" evidence="14">
    <location>
        <begin position="76"/>
        <end position="190"/>
    </location>
</feature>
<dbReference type="InterPro" id="IPR001503">
    <property type="entry name" value="Glyco_trans_10"/>
</dbReference>
<dbReference type="STRING" id="151549.A0A4C1YHJ0"/>
<keyword evidence="7" id="KW-0735">Signal-anchor</keyword>
<organism evidence="15 16">
    <name type="scientific">Eumeta variegata</name>
    <name type="common">Bagworm moth</name>
    <name type="synonym">Eumeta japonica</name>
    <dbReference type="NCBI Taxonomy" id="151549"/>
    <lineage>
        <taxon>Eukaryota</taxon>
        <taxon>Metazoa</taxon>
        <taxon>Ecdysozoa</taxon>
        <taxon>Arthropoda</taxon>
        <taxon>Hexapoda</taxon>
        <taxon>Insecta</taxon>
        <taxon>Pterygota</taxon>
        <taxon>Neoptera</taxon>
        <taxon>Endopterygota</taxon>
        <taxon>Lepidoptera</taxon>
        <taxon>Glossata</taxon>
        <taxon>Ditrysia</taxon>
        <taxon>Tineoidea</taxon>
        <taxon>Psychidae</taxon>
        <taxon>Oiketicinae</taxon>
        <taxon>Eumeta</taxon>
    </lineage>
</organism>
<keyword evidence="9 12" id="KW-0333">Golgi apparatus</keyword>
<evidence type="ECO:0000256" key="9">
    <source>
        <dbReference type="ARBA" id="ARBA00023034"/>
    </source>
</evidence>
<dbReference type="Pfam" id="PF17039">
    <property type="entry name" value="Glyco_tran_10_N"/>
    <property type="match status" value="1"/>
</dbReference>
<proteinExistence type="inferred from homology"/>
<name>A0A4C1YHJ0_EUMVA</name>
<dbReference type="UniPathway" id="UPA00378"/>
<keyword evidence="4 12" id="KW-0328">Glycosyltransferase</keyword>
<sequence length="423" mass="48945">MVRLALHKMHQKLAVRPILFLCFVVSLVTTTLFYFSTVVSTSPQELVRAALEECARDSRYAEVYRRPDRLPPGYKYLLLWSPPDIEPIVGLGSSQRAFLDHNCSVVNCYVTTDRNLLGGDLTRFDAILFDGRHVAKMKRKHLPPVRHPRQLYIYFNSESADNYPVCDECFDDFFNMTVTYRLDSDVPWLYFAVQDALGHVVGPQANMRWAQPARIISSPLLDRLARKTRAAAWFVSNCWSRSGREHLVNYLQKALVPYKLQVDVFGQCGRLKCSRTVDTFCDKLIERDYYFYLALENSFAEDYVTEKVWRAVNNTAVPVVLGGAQYDRFLPPGSYLDAGQLSVAELAKRIAHAVRSPTYYSRFFRWRELYSWTNKLLEKNVCAVCAALHAPRMSTARYGHFRRWWHPEYEERCGIKDLSPSLL</sequence>
<evidence type="ECO:0000256" key="11">
    <source>
        <dbReference type="ARBA" id="ARBA00023180"/>
    </source>
</evidence>
<dbReference type="InterPro" id="IPR031481">
    <property type="entry name" value="Glyco_tran_10_N"/>
</dbReference>
<dbReference type="PANTHER" id="PTHR48438:SF1">
    <property type="entry name" value="ALPHA-(1,3)-FUCOSYLTRANSFERASE C-RELATED"/>
    <property type="match status" value="1"/>
</dbReference>
<keyword evidence="10 12" id="KW-0472">Membrane</keyword>
<protein>
    <recommendedName>
        <fullName evidence="12">Fucosyltransferase</fullName>
        <ecNumber evidence="12">2.4.1.-</ecNumber>
    </recommendedName>
</protein>
<dbReference type="InterPro" id="IPR055270">
    <property type="entry name" value="Glyco_tran_10_C"/>
</dbReference>
<evidence type="ECO:0000256" key="7">
    <source>
        <dbReference type="ARBA" id="ARBA00022968"/>
    </source>
</evidence>
<dbReference type="Pfam" id="PF00852">
    <property type="entry name" value="Glyco_transf_10"/>
    <property type="match status" value="1"/>
</dbReference>
<evidence type="ECO:0000256" key="12">
    <source>
        <dbReference type="RuleBase" id="RU003832"/>
    </source>
</evidence>
<keyword evidence="6 12" id="KW-0812">Transmembrane</keyword>
<comment type="caution">
    <text evidence="15">The sequence shown here is derived from an EMBL/GenBank/DDBJ whole genome shotgun (WGS) entry which is preliminary data.</text>
</comment>
<dbReference type="SUPFAM" id="SSF53756">
    <property type="entry name" value="UDP-Glycosyltransferase/glycogen phosphorylase"/>
    <property type="match status" value="1"/>
</dbReference>
<comment type="similarity">
    <text evidence="3 12">Belongs to the glycosyltransferase 10 family.</text>
</comment>
<accession>A0A4C1YHJ0</accession>
<keyword evidence="8 12" id="KW-1133">Transmembrane helix</keyword>
<evidence type="ECO:0000259" key="14">
    <source>
        <dbReference type="Pfam" id="PF17039"/>
    </source>
</evidence>
<dbReference type="EMBL" id="BGZK01001263">
    <property type="protein sequence ID" value="GBP75831.1"/>
    <property type="molecule type" value="Genomic_DNA"/>
</dbReference>
<dbReference type="InterPro" id="IPR038577">
    <property type="entry name" value="GT10-like_C_sf"/>
</dbReference>
<evidence type="ECO:0000256" key="2">
    <source>
        <dbReference type="ARBA" id="ARBA00004922"/>
    </source>
</evidence>
<evidence type="ECO:0000313" key="15">
    <source>
        <dbReference type="EMBL" id="GBP75831.1"/>
    </source>
</evidence>
<comment type="pathway">
    <text evidence="2">Protein modification; protein glycosylation.</text>
</comment>
<dbReference type="EC" id="2.4.1.-" evidence="12"/>
<evidence type="ECO:0000256" key="6">
    <source>
        <dbReference type="ARBA" id="ARBA00022692"/>
    </source>
</evidence>
<dbReference type="Gene3D" id="3.40.50.11660">
    <property type="entry name" value="Glycosyl transferase family 10, C-terminal domain"/>
    <property type="match status" value="1"/>
</dbReference>
<evidence type="ECO:0000259" key="13">
    <source>
        <dbReference type="Pfam" id="PF00852"/>
    </source>
</evidence>
<dbReference type="GO" id="GO:0032580">
    <property type="term" value="C:Golgi cisterna membrane"/>
    <property type="evidence" value="ECO:0007669"/>
    <property type="project" value="UniProtKB-SubCell"/>
</dbReference>
<gene>
    <name evidence="15" type="primary">FucTC</name>
    <name evidence="15" type="ORF">EVAR_15080_1</name>
</gene>